<organism evidence="3 4">
    <name type="scientific">Owenia fusiformis</name>
    <name type="common">Polychaete worm</name>
    <dbReference type="NCBI Taxonomy" id="6347"/>
    <lineage>
        <taxon>Eukaryota</taxon>
        <taxon>Metazoa</taxon>
        <taxon>Spiralia</taxon>
        <taxon>Lophotrochozoa</taxon>
        <taxon>Annelida</taxon>
        <taxon>Polychaeta</taxon>
        <taxon>Sedentaria</taxon>
        <taxon>Canalipalpata</taxon>
        <taxon>Sabellida</taxon>
        <taxon>Oweniida</taxon>
        <taxon>Oweniidae</taxon>
        <taxon>Owenia</taxon>
    </lineage>
</organism>
<name>A0A8S4N9Y5_OWEFU</name>
<evidence type="ECO:0000259" key="2">
    <source>
        <dbReference type="Pfam" id="PF06911"/>
    </source>
</evidence>
<evidence type="ECO:0000256" key="1">
    <source>
        <dbReference type="SAM" id="MobiDB-lite"/>
    </source>
</evidence>
<keyword evidence="4" id="KW-1185">Reference proteome</keyword>
<dbReference type="Pfam" id="PF06911">
    <property type="entry name" value="Senescence"/>
    <property type="match status" value="1"/>
</dbReference>
<dbReference type="PANTHER" id="PTHR21068:SF43">
    <property type="entry name" value="SPARTIN"/>
    <property type="match status" value="1"/>
</dbReference>
<protein>
    <recommendedName>
        <fullName evidence="2">Senescence domain-containing protein</fullName>
    </recommendedName>
</protein>
<dbReference type="GO" id="GO:0051301">
    <property type="term" value="P:cell division"/>
    <property type="evidence" value="ECO:0007669"/>
    <property type="project" value="TreeGrafter"/>
</dbReference>
<dbReference type="Gene3D" id="1.20.58.80">
    <property type="entry name" value="Phosphotransferase system, lactose/cellobiose-type IIA subunit"/>
    <property type="match status" value="1"/>
</dbReference>
<evidence type="ECO:0000313" key="4">
    <source>
        <dbReference type="Proteomes" id="UP000749559"/>
    </source>
</evidence>
<dbReference type="InterPro" id="IPR045036">
    <property type="entry name" value="Spartin-like"/>
</dbReference>
<dbReference type="AlphaFoldDB" id="A0A8S4N9Y5"/>
<proteinExistence type="predicted"/>
<dbReference type="OrthoDB" id="20821at2759"/>
<dbReference type="EMBL" id="CAIIXF020000002">
    <property type="protein sequence ID" value="CAH1777610.1"/>
    <property type="molecule type" value="Genomic_DNA"/>
</dbReference>
<feature type="region of interest" description="Disordered" evidence="1">
    <location>
        <begin position="228"/>
        <end position="296"/>
    </location>
</feature>
<dbReference type="InterPro" id="IPR009686">
    <property type="entry name" value="Senescence/spartin_C"/>
</dbReference>
<gene>
    <name evidence="3" type="ORF">OFUS_LOCUS4629</name>
</gene>
<evidence type="ECO:0000313" key="3">
    <source>
        <dbReference type="EMBL" id="CAH1777610.1"/>
    </source>
</evidence>
<dbReference type="GO" id="GO:0005886">
    <property type="term" value="C:plasma membrane"/>
    <property type="evidence" value="ECO:0007669"/>
    <property type="project" value="TreeGrafter"/>
</dbReference>
<accession>A0A8S4N9Y5</accession>
<feature type="domain" description="Senescence" evidence="2">
    <location>
        <begin position="301"/>
        <end position="487"/>
    </location>
</feature>
<comment type="caution">
    <text evidence="3">The sequence shown here is derived from an EMBL/GenBank/DDBJ whole genome shotgun (WGS) entry which is preliminary data.</text>
</comment>
<sequence>MDEQGNKEQTIVSYTKGLSLIKKALDIDVNHNTLTGDQLDKASRLQTKMTKTRIQIQSRVDDLQCASRSNVETPMEIQSPAYEFPPSYEDSVYDSIMNDETSSNSSVDSFVADAEQLFSIENEVQIYYISAEGYVSAPSYPSSLKICKFRGQNEASREDGRPPGFLNVGEWVYPLIPGTSPVLQAEYGAYIFPDVQSDQPGAAVGLMLPPTLSQSERSRFEQILGSLTDMRTTPSAPVEGVAPSAPVEGVTPSAPAQERPASRQPEPRSRVAPERPARPPTIASADASRLPQRKTSTKIAQGIVTASEWISWGVEKTAEKGGEILKFGSAKLKQHIKPDELKKDVDPNVIKGVEVARQATGVAVKVSGFLVKKVSQAAGYLARQAVPVIRRKGSEMGLISDSKMDNILEVASGGLKGWGTVYLSLETAGKSLLHNITNETVDVVQHKYGSDVGKATEHAMHATGNLLVAGHNISSLGPKGIAKRAVKETGKAVINSGEMEKEETENKKPKQN</sequence>
<feature type="region of interest" description="Disordered" evidence="1">
    <location>
        <begin position="491"/>
        <end position="512"/>
    </location>
</feature>
<dbReference type="Proteomes" id="UP000749559">
    <property type="component" value="Unassembled WGS sequence"/>
</dbReference>
<dbReference type="PANTHER" id="PTHR21068">
    <property type="entry name" value="SPARTIN"/>
    <property type="match status" value="1"/>
</dbReference>
<reference evidence="3" key="1">
    <citation type="submission" date="2022-03" db="EMBL/GenBank/DDBJ databases">
        <authorList>
            <person name="Martin C."/>
        </authorList>
    </citation>
    <scope>NUCLEOTIDE SEQUENCE</scope>
</reference>
<feature type="compositionally biased region" description="Basic and acidic residues" evidence="1">
    <location>
        <begin position="265"/>
        <end position="277"/>
    </location>
</feature>
<dbReference type="GO" id="GO:0030514">
    <property type="term" value="P:negative regulation of BMP signaling pathway"/>
    <property type="evidence" value="ECO:0007669"/>
    <property type="project" value="TreeGrafter"/>
</dbReference>